<dbReference type="InterPro" id="IPR019156">
    <property type="entry name" value="Ataxin-10_domain"/>
</dbReference>
<dbReference type="InterPro" id="IPR051374">
    <property type="entry name" value="Ataxin-10/CTR86_families"/>
</dbReference>
<comment type="similarity">
    <text evidence="1">Belongs to the ataxin-10 family.</text>
</comment>
<evidence type="ECO:0000313" key="7">
    <source>
        <dbReference type="EMBL" id="WFD34346.1"/>
    </source>
</evidence>
<keyword evidence="2" id="KW-0132">Cell division</keyword>
<feature type="domain" description="Ataxin-10" evidence="6">
    <location>
        <begin position="381"/>
        <end position="454"/>
    </location>
</feature>
<gene>
    <name evidence="7" type="ORF">MCUN1_001185</name>
</gene>
<dbReference type="GO" id="GO:0051301">
    <property type="term" value="P:cell division"/>
    <property type="evidence" value="ECO:0007669"/>
    <property type="project" value="UniProtKB-KW"/>
</dbReference>
<dbReference type="PANTHER" id="PTHR13255">
    <property type="entry name" value="ATAXIN-10"/>
    <property type="match status" value="1"/>
</dbReference>
<dbReference type="Pfam" id="PF09759">
    <property type="entry name" value="Atx10homo_assoc"/>
    <property type="match status" value="1"/>
</dbReference>
<sequence length="459" mass="49676">MHALCGALRSHATQWTQFDRDAQEAQRGAPADALRALIGVVRNAVYESETNQLALLEHWDALVPLLEYCLPFERMNDPTLMPLVRVLAQLLANCMGGCAHMRANLWRRHFISLDTTSAPLEAVRPLLASADGRTVVAAQVCILHAVQASDTIDYAAELAHLSGGRDILEVLLSGYDAATGDDGPEAGAVLDIAVHIVRRLFERGHTSVLLDGSMGPMQITLLRVLADVLQERVEECATQHVAPLPRAAVAPLARLLGTLAHDAADIMHAHLASEETDLRELIRAHIALVALLDSLTSVAMAGHELESDAPRLAELRDDVMLEATVRLLNASHAFFPAQSPFQGTSVGEAPAGHVLSATGRAAQLQHQHQQHSQRPALHTLKRGAIRLLGKPYTPAVAAVQDRVREAGGLLDVLNATVLDETNPYMREHAIFTLRALLDRNEASQAQIAELRPIEPNTTG</sequence>
<keyword evidence="3" id="KW-0131">Cell cycle</keyword>
<evidence type="ECO:0000256" key="3">
    <source>
        <dbReference type="ARBA" id="ARBA00023306"/>
    </source>
</evidence>
<evidence type="ECO:0000259" key="6">
    <source>
        <dbReference type="Pfam" id="PF09759"/>
    </source>
</evidence>
<comment type="function">
    <text evidence="4">May play a role in the regulation of cytokinesis.</text>
</comment>
<accession>A0AAF0ETZ4</accession>
<dbReference type="EMBL" id="CP119878">
    <property type="protein sequence ID" value="WFD34346.1"/>
    <property type="molecule type" value="Genomic_DNA"/>
</dbReference>
<keyword evidence="8" id="KW-1185">Reference proteome</keyword>
<protein>
    <recommendedName>
        <fullName evidence="5">Ataxin-10 homolog</fullName>
    </recommendedName>
</protein>
<evidence type="ECO:0000256" key="2">
    <source>
        <dbReference type="ARBA" id="ARBA00022618"/>
    </source>
</evidence>
<proteinExistence type="inferred from homology"/>
<evidence type="ECO:0000313" key="8">
    <source>
        <dbReference type="Proteomes" id="UP001219933"/>
    </source>
</evidence>
<reference evidence="7" key="1">
    <citation type="submission" date="2023-03" db="EMBL/GenBank/DDBJ databases">
        <title>Mating type loci evolution in Malassezia.</title>
        <authorList>
            <person name="Coelho M.A."/>
        </authorList>
    </citation>
    <scope>NUCLEOTIDE SEQUENCE</scope>
    <source>
        <strain evidence="7">CBS 11721</strain>
    </source>
</reference>
<dbReference type="Proteomes" id="UP001219933">
    <property type="component" value="Chromosome 2"/>
</dbReference>
<name>A0AAF0ETZ4_9BASI</name>
<dbReference type="AlphaFoldDB" id="A0AAF0ETZ4"/>
<evidence type="ECO:0000256" key="5">
    <source>
        <dbReference type="ARBA" id="ARBA00044801"/>
    </source>
</evidence>
<evidence type="ECO:0000256" key="1">
    <source>
        <dbReference type="ARBA" id="ARBA00008384"/>
    </source>
</evidence>
<organism evidence="7 8">
    <name type="scientific">Malassezia cuniculi</name>
    <dbReference type="NCBI Taxonomy" id="948313"/>
    <lineage>
        <taxon>Eukaryota</taxon>
        <taxon>Fungi</taxon>
        <taxon>Dikarya</taxon>
        <taxon>Basidiomycota</taxon>
        <taxon>Ustilaginomycotina</taxon>
        <taxon>Malasseziomycetes</taxon>
        <taxon>Malasseziales</taxon>
        <taxon>Malasseziaceae</taxon>
        <taxon>Malassezia</taxon>
    </lineage>
</organism>
<dbReference type="PANTHER" id="PTHR13255:SF0">
    <property type="entry name" value="ATAXIN-10"/>
    <property type="match status" value="1"/>
</dbReference>
<evidence type="ECO:0000256" key="4">
    <source>
        <dbReference type="ARBA" id="ARBA00044746"/>
    </source>
</evidence>
<dbReference type="GO" id="GO:0005829">
    <property type="term" value="C:cytosol"/>
    <property type="evidence" value="ECO:0007669"/>
    <property type="project" value="TreeGrafter"/>
</dbReference>